<proteinExistence type="predicted"/>
<gene>
    <name evidence="1" type="ORF">SPIL2461_LOCUS15507</name>
</gene>
<protein>
    <recommendedName>
        <fullName evidence="3">B30.2/SPRY domain-containing protein</fullName>
    </recommendedName>
</protein>
<evidence type="ECO:0000313" key="1">
    <source>
        <dbReference type="EMBL" id="CAE7576454.1"/>
    </source>
</evidence>
<feature type="non-terminal residue" evidence="1">
    <location>
        <position position="1"/>
    </location>
</feature>
<accession>A0A812USV7</accession>
<dbReference type="AlphaFoldDB" id="A0A812USV7"/>
<name>A0A812USV7_SYMPI</name>
<sequence>ISRAYSLEEATGPLASTCTSTQFEHYPSSAYVSEPAEGEIGVEVCDGQSVTFTCSEEVKDKFPAGVMLGASRPPLSGRMLMRILLHQRSYALGIGVGSESANLRKDPEYDDCFLGLYHGGHSVNVAAYHKRVHRGERSHDWGAETKLAILFNFDDGSMQCFSGLEPFGEAVSMKSDEYWPMVVFWRDGDAASIAMDYL</sequence>
<keyword evidence="2" id="KW-1185">Reference proteome</keyword>
<comment type="caution">
    <text evidence="1">The sequence shown here is derived from an EMBL/GenBank/DDBJ whole genome shotgun (WGS) entry which is preliminary data.</text>
</comment>
<reference evidence="1" key="1">
    <citation type="submission" date="2021-02" db="EMBL/GenBank/DDBJ databases">
        <authorList>
            <person name="Dougan E. K."/>
            <person name="Rhodes N."/>
            <person name="Thang M."/>
            <person name="Chan C."/>
        </authorList>
    </citation>
    <scope>NUCLEOTIDE SEQUENCE</scope>
</reference>
<dbReference type="OrthoDB" id="416243at2759"/>
<organism evidence="1 2">
    <name type="scientific">Symbiodinium pilosum</name>
    <name type="common">Dinoflagellate</name>
    <dbReference type="NCBI Taxonomy" id="2952"/>
    <lineage>
        <taxon>Eukaryota</taxon>
        <taxon>Sar</taxon>
        <taxon>Alveolata</taxon>
        <taxon>Dinophyceae</taxon>
        <taxon>Suessiales</taxon>
        <taxon>Symbiodiniaceae</taxon>
        <taxon>Symbiodinium</taxon>
    </lineage>
</organism>
<evidence type="ECO:0000313" key="2">
    <source>
        <dbReference type="Proteomes" id="UP000649617"/>
    </source>
</evidence>
<dbReference type="Proteomes" id="UP000649617">
    <property type="component" value="Unassembled WGS sequence"/>
</dbReference>
<evidence type="ECO:0008006" key="3">
    <source>
        <dbReference type="Google" id="ProtNLM"/>
    </source>
</evidence>
<dbReference type="EMBL" id="CAJNIZ010038225">
    <property type="protein sequence ID" value="CAE7576454.1"/>
    <property type="molecule type" value="Genomic_DNA"/>
</dbReference>